<protein>
    <submittedName>
        <fullName evidence="8">TetR family transcriptional regulator</fullName>
    </submittedName>
</protein>
<dbReference type="AlphaFoldDB" id="A0A5P0YVE3"/>
<evidence type="ECO:0000313" key="8">
    <source>
        <dbReference type="EMBL" id="MQS03940.1"/>
    </source>
</evidence>
<dbReference type="PROSITE" id="PS50977">
    <property type="entry name" value="HTH_TETR_2"/>
    <property type="match status" value="1"/>
</dbReference>
<keyword evidence="2 4" id="KW-0238">DNA-binding</keyword>
<dbReference type="Proteomes" id="UP000525686">
    <property type="component" value="Unassembled WGS sequence"/>
</dbReference>
<feature type="domain" description="HTH tetR-type" evidence="5">
    <location>
        <begin position="15"/>
        <end position="75"/>
    </location>
</feature>
<evidence type="ECO:0000256" key="4">
    <source>
        <dbReference type="PROSITE-ProRule" id="PRU00335"/>
    </source>
</evidence>
<dbReference type="OrthoDB" id="3474596at2"/>
<dbReference type="EMBL" id="VJYK02000220">
    <property type="protein sequence ID" value="MQS03940.1"/>
    <property type="molecule type" value="Genomic_DNA"/>
</dbReference>
<organism evidence="8 9">
    <name type="scientific">Streptomyces alkaliterrae</name>
    <dbReference type="NCBI Taxonomy" id="2213162"/>
    <lineage>
        <taxon>Bacteria</taxon>
        <taxon>Bacillati</taxon>
        <taxon>Actinomycetota</taxon>
        <taxon>Actinomycetes</taxon>
        <taxon>Kitasatosporales</taxon>
        <taxon>Streptomycetaceae</taxon>
        <taxon>Streptomyces</taxon>
    </lineage>
</organism>
<evidence type="ECO:0000256" key="2">
    <source>
        <dbReference type="ARBA" id="ARBA00023125"/>
    </source>
</evidence>
<dbReference type="Gene3D" id="1.10.357.10">
    <property type="entry name" value="Tetracycline Repressor, domain 2"/>
    <property type="match status" value="1"/>
</dbReference>
<dbReference type="Proteomes" id="UP000517765">
    <property type="component" value="Unassembled WGS sequence"/>
</dbReference>
<dbReference type="Pfam" id="PF00440">
    <property type="entry name" value="TetR_N"/>
    <property type="match status" value="1"/>
</dbReference>
<comment type="caution">
    <text evidence="8">The sequence shown here is derived from an EMBL/GenBank/DDBJ whole genome shotgun (WGS) entry which is preliminary data.</text>
</comment>
<evidence type="ECO:0000256" key="3">
    <source>
        <dbReference type="ARBA" id="ARBA00023163"/>
    </source>
</evidence>
<dbReference type="SUPFAM" id="SSF46689">
    <property type="entry name" value="Homeodomain-like"/>
    <property type="match status" value="1"/>
</dbReference>
<dbReference type="PRINTS" id="PR00455">
    <property type="entry name" value="HTHTETR"/>
</dbReference>
<evidence type="ECO:0000256" key="1">
    <source>
        <dbReference type="ARBA" id="ARBA00023015"/>
    </source>
</evidence>
<proteinExistence type="predicted"/>
<keyword evidence="9" id="KW-1185">Reference proteome</keyword>
<dbReference type="GO" id="GO:0003677">
    <property type="term" value="F:DNA binding"/>
    <property type="evidence" value="ECO:0007669"/>
    <property type="project" value="UniProtKB-UniRule"/>
</dbReference>
<gene>
    <name evidence="8" type="ORF">FNX44_019090</name>
    <name evidence="6" type="ORF">H3146_08635</name>
    <name evidence="7" type="ORF">H3147_11220</name>
</gene>
<evidence type="ECO:0000313" key="9">
    <source>
        <dbReference type="Proteomes" id="UP000320857"/>
    </source>
</evidence>
<name>A0A5P0YVE3_9ACTN</name>
<dbReference type="InterPro" id="IPR009057">
    <property type="entry name" value="Homeodomain-like_sf"/>
</dbReference>
<dbReference type="RefSeq" id="WP_143649504.1">
    <property type="nucleotide sequence ID" value="NZ_JABJWZ010000053.1"/>
</dbReference>
<reference evidence="6" key="3">
    <citation type="journal article" name="Syst. Appl. Microbiol.">
        <title>Streptomyces alkaliterrae sp. nov., isolated from an alkaline soil, and emended descriptions of Streptomyces alkaliphilus, Streptomyces calidiresistens and Streptomyces durbertensis.</title>
        <authorList>
            <person name="Swiecimska M."/>
            <person name="Golinska P."/>
            <person name="Nouioui I."/>
            <person name="Wypij M."/>
            <person name="Rai M."/>
            <person name="Sangal V."/>
            <person name="Goodfellow M."/>
        </authorList>
    </citation>
    <scope>NUCLEOTIDE SEQUENCE</scope>
    <source>
        <strain evidence="6">OF3</strain>
        <strain evidence="7">OF8</strain>
    </source>
</reference>
<keyword evidence="3" id="KW-0804">Transcription</keyword>
<evidence type="ECO:0000313" key="10">
    <source>
        <dbReference type="Proteomes" id="UP000517765"/>
    </source>
</evidence>
<dbReference type="InterPro" id="IPR001647">
    <property type="entry name" value="HTH_TetR"/>
</dbReference>
<evidence type="ECO:0000259" key="5">
    <source>
        <dbReference type="PROSITE" id="PS50977"/>
    </source>
</evidence>
<dbReference type="EMBL" id="JABJWZ010000053">
    <property type="protein sequence ID" value="MBB1253438.1"/>
    <property type="molecule type" value="Genomic_DNA"/>
</dbReference>
<keyword evidence="1" id="KW-0805">Transcription regulation</keyword>
<evidence type="ECO:0000313" key="6">
    <source>
        <dbReference type="EMBL" id="MBB1253438.1"/>
    </source>
</evidence>
<evidence type="ECO:0000313" key="7">
    <source>
        <dbReference type="EMBL" id="MBB1259404.1"/>
    </source>
</evidence>
<dbReference type="PANTHER" id="PTHR47506">
    <property type="entry name" value="TRANSCRIPTIONAL REGULATORY PROTEIN"/>
    <property type="match status" value="1"/>
</dbReference>
<dbReference type="PANTHER" id="PTHR47506:SF1">
    <property type="entry name" value="HTH-TYPE TRANSCRIPTIONAL REGULATOR YJDC"/>
    <property type="match status" value="1"/>
</dbReference>
<feature type="DNA-binding region" description="H-T-H motif" evidence="4">
    <location>
        <begin position="38"/>
        <end position="57"/>
    </location>
</feature>
<reference evidence="8 9" key="1">
    <citation type="submission" date="2019-10" db="EMBL/GenBank/DDBJ databases">
        <title>Streptomyces sp. nov., a novel actinobacterium isolated from alkaline environment.</title>
        <authorList>
            <person name="Golinska P."/>
        </authorList>
    </citation>
    <scope>NUCLEOTIDE SEQUENCE [LARGE SCALE GENOMIC DNA]</scope>
    <source>
        <strain evidence="8 9">OF1</strain>
    </source>
</reference>
<reference evidence="10 11" key="2">
    <citation type="submission" date="2020-05" db="EMBL/GenBank/DDBJ databases">
        <title>Classification of alakaliphilic streptomycetes isolated from an alkaline soil next to Lonar Crater, India and a proposal for the recognition of Streptomyces alkaliterrae sp. nov.</title>
        <authorList>
            <person name="Golinska P."/>
        </authorList>
    </citation>
    <scope>NUCLEOTIDE SEQUENCE [LARGE SCALE GENOMIC DNA]</scope>
    <source>
        <strain evidence="11">OF3</strain>
        <strain evidence="10">OF8</strain>
    </source>
</reference>
<sequence>MSDTPSGAPPAGPPSDTRTKLLVGALETLVEKGIAKTSARSVATAAGVNQALVFYHFGSVDDLLAEACRYGAEQRVAHYRDRFARVTTLGELLDLGRDLHAQERTEGHVAVLAQLLAGAQAQPRLVRATAAGLDSWITELEAVLGRVLAHTPLAELLDVPGLARALAASFVGLELYEGVDEEGAAAAFGALEQLAALAAALDELGPVAQRAVRARLRRTTAYRTATSRP</sequence>
<dbReference type="EMBL" id="JABJXA010000052">
    <property type="protein sequence ID" value="MBB1259404.1"/>
    <property type="molecule type" value="Genomic_DNA"/>
</dbReference>
<accession>A0A5P0YVE3</accession>
<evidence type="ECO:0000313" key="11">
    <source>
        <dbReference type="Proteomes" id="UP000525686"/>
    </source>
</evidence>
<dbReference type="Proteomes" id="UP000320857">
    <property type="component" value="Unassembled WGS sequence"/>
</dbReference>